<evidence type="ECO:0008006" key="9">
    <source>
        <dbReference type="Google" id="ProtNLM"/>
    </source>
</evidence>
<evidence type="ECO:0000256" key="3">
    <source>
        <dbReference type="ARBA" id="ARBA00022448"/>
    </source>
</evidence>
<evidence type="ECO:0000256" key="5">
    <source>
        <dbReference type="ARBA" id="ARBA00022764"/>
    </source>
</evidence>
<evidence type="ECO:0000256" key="4">
    <source>
        <dbReference type="ARBA" id="ARBA00022729"/>
    </source>
</evidence>
<dbReference type="Pfam" id="PF03480">
    <property type="entry name" value="DctP"/>
    <property type="match status" value="1"/>
</dbReference>
<dbReference type="PANTHER" id="PTHR33376:SF7">
    <property type="entry name" value="C4-DICARBOXYLATE-BINDING PROTEIN DCTB"/>
    <property type="match status" value="1"/>
</dbReference>
<evidence type="ECO:0000256" key="2">
    <source>
        <dbReference type="ARBA" id="ARBA00009023"/>
    </source>
</evidence>
<accession>A0A7H9BT30</accession>
<proteinExistence type="inferred from homology"/>
<dbReference type="Gene3D" id="3.40.190.170">
    <property type="entry name" value="Bacterial extracellular solute-binding protein, family 7"/>
    <property type="match status" value="1"/>
</dbReference>
<evidence type="ECO:0000256" key="6">
    <source>
        <dbReference type="SAM" id="SignalP"/>
    </source>
</evidence>
<dbReference type="PANTHER" id="PTHR33376">
    <property type="match status" value="1"/>
</dbReference>
<evidence type="ECO:0000313" key="8">
    <source>
        <dbReference type="Proteomes" id="UP000509322"/>
    </source>
</evidence>
<reference evidence="7 8" key="1">
    <citation type="submission" date="2020-07" db="EMBL/GenBank/DDBJ databases">
        <title>The complete genome of Paracoccus pantotrophus ACCC 10489.</title>
        <authorList>
            <person name="Si Y."/>
        </authorList>
    </citation>
    <scope>NUCLEOTIDE SEQUENCE [LARGE SCALE GENOMIC DNA]</scope>
    <source>
        <strain evidence="7 8">ACCC10489</strain>
    </source>
</reference>
<evidence type="ECO:0000313" key="7">
    <source>
        <dbReference type="EMBL" id="QLH13011.1"/>
    </source>
</evidence>
<dbReference type="Proteomes" id="UP000509322">
    <property type="component" value="Chromosome 1"/>
</dbReference>
<comment type="similarity">
    <text evidence="2">Belongs to the bacterial solute-binding protein 7 family.</text>
</comment>
<dbReference type="InterPro" id="IPR038404">
    <property type="entry name" value="TRAP_DctP_sf"/>
</dbReference>
<dbReference type="InterPro" id="IPR018389">
    <property type="entry name" value="DctP_fam"/>
</dbReference>
<comment type="subcellular location">
    <subcellularLocation>
        <location evidence="1">Periplasm</location>
    </subcellularLocation>
</comment>
<feature type="chain" id="PRO_5028856491" description="TRAP-type C4-dicarboxylate transport system, substrate-binding protein" evidence="6">
    <location>
        <begin position="24"/>
        <end position="380"/>
    </location>
</feature>
<dbReference type="GO" id="GO:0042597">
    <property type="term" value="C:periplasmic space"/>
    <property type="evidence" value="ECO:0007669"/>
    <property type="project" value="UniProtKB-SubCell"/>
</dbReference>
<gene>
    <name evidence="7" type="ORF">HYQ43_01505</name>
</gene>
<dbReference type="RefSeq" id="WP_179921340.1">
    <property type="nucleotide sequence ID" value="NZ_CP058689.1"/>
</dbReference>
<keyword evidence="4 6" id="KW-0732">Signal</keyword>
<sequence>MTFRKRYAGLAAALSMSAGLAQAESLTYAIGYAPGSNPVVAAESLVEYSKANGGPDIQVFPMSLLNIRETPPGIRDHAVDMGFNAHALFLAEYPNSNLPAEFGVFATNATAGDNVFWGPAAMAGAITEYIMLHCPECVEEFATDNQVYLSGQASAAYALHCTQDVTTLAQIRSKQIRTPSGYWSKWVEAMGAVSVFMSANEAFSAMSQGVVDCVVFQPSELITVRLIDVVKSTTLGVPQGLFSGASVANINRDAWRGLDADSRKVLLEASARMNAEMTWLVSAQTTEALEEEAARGIPVHEAAPDLQEATAEFVSGLREDVIAEYTTNYKLADIDAKVETIQSLIDKWVELTRDTETADDLFQLYLTQIYSKVDPETYGL</sequence>
<dbReference type="GO" id="GO:0055085">
    <property type="term" value="P:transmembrane transport"/>
    <property type="evidence" value="ECO:0007669"/>
    <property type="project" value="InterPro"/>
</dbReference>
<name>A0A7H9BT30_PARPN</name>
<keyword evidence="3" id="KW-0813">Transport</keyword>
<organism evidence="7 8">
    <name type="scientific">Paracoccus pantotrophus</name>
    <name type="common">Thiosphaera pantotropha</name>
    <dbReference type="NCBI Taxonomy" id="82367"/>
    <lineage>
        <taxon>Bacteria</taxon>
        <taxon>Pseudomonadati</taxon>
        <taxon>Pseudomonadota</taxon>
        <taxon>Alphaproteobacteria</taxon>
        <taxon>Rhodobacterales</taxon>
        <taxon>Paracoccaceae</taxon>
        <taxon>Paracoccus</taxon>
    </lineage>
</organism>
<dbReference type="EMBL" id="CP058689">
    <property type="protein sequence ID" value="QLH13011.1"/>
    <property type="molecule type" value="Genomic_DNA"/>
</dbReference>
<protein>
    <recommendedName>
        <fullName evidence="9">TRAP-type C4-dicarboxylate transport system, substrate-binding protein</fullName>
    </recommendedName>
</protein>
<feature type="signal peptide" evidence="6">
    <location>
        <begin position="1"/>
        <end position="23"/>
    </location>
</feature>
<evidence type="ECO:0000256" key="1">
    <source>
        <dbReference type="ARBA" id="ARBA00004418"/>
    </source>
</evidence>
<keyword evidence="5" id="KW-0574">Periplasm</keyword>
<dbReference type="AlphaFoldDB" id="A0A7H9BT30"/>